<dbReference type="AlphaFoldDB" id="A0ABD2XRN2"/>
<feature type="region of interest" description="Disordered" evidence="1">
    <location>
        <begin position="291"/>
        <end position="312"/>
    </location>
</feature>
<dbReference type="Proteomes" id="UP001627154">
    <property type="component" value="Unassembled WGS sequence"/>
</dbReference>
<reference evidence="2 3" key="1">
    <citation type="journal article" date="2024" name="bioRxiv">
        <title>A reference genome for Trichogramma kaykai: A tiny desert-dwelling parasitoid wasp with competing sex-ratio distorters.</title>
        <authorList>
            <person name="Culotta J."/>
            <person name="Lindsey A.R."/>
        </authorList>
    </citation>
    <scope>NUCLEOTIDE SEQUENCE [LARGE SCALE GENOMIC DNA]</scope>
    <source>
        <strain evidence="2 3">KSX58</strain>
    </source>
</reference>
<name>A0ABD2XRN2_9HYME</name>
<evidence type="ECO:0000313" key="2">
    <source>
        <dbReference type="EMBL" id="KAL3407426.1"/>
    </source>
</evidence>
<protein>
    <submittedName>
        <fullName evidence="2">Uncharacterized protein</fullName>
    </submittedName>
</protein>
<keyword evidence="3" id="KW-1185">Reference proteome</keyword>
<evidence type="ECO:0000313" key="3">
    <source>
        <dbReference type="Proteomes" id="UP001627154"/>
    </source>
</evidence>
<feature type="region of interest" description="Disordered" evidence="1">
    <location>
        <begin position="380"/>
        <end position="412"/>
    </location>
</feature>
<feature type="region of interest" description="Disordered" evidence="1">
    <location>
        <begin position="194"/>
        <end position="226"/>
    </location>
</feature>
<gene>
    <name evidence="2" type="ORF">TKK_000418</name>
</gene>
<organism evidence="2 3">
    <name type="scientific">Trichogramma kaykai</name>
    <dbReference type="NCBI Taxonomy" id="54128"/>
    <lineage>
        <taxon>Eukaryota</taxon>
        <taxon>Metazoa</taxon>
        <taxon>Ecdysozoa</taxon>
        <taxon>Arthropoda</taxon>
        <taxon>Hexapoda</taxon>
        <taxon>Insecta</taxon>
        <taxon>Pterygota</taxon>
        <taxon>Neoptera</taxon>
        <taxon>Endopterygota</taxon>
        <taxon>Hymenoptera</taxon>
        <taxon>Apocrita</taxon>
        <taxon>Proctotrupomorpha</taxon>
        <taxon>Chalcidoidea</taxon>
        <taxon>Trichogrammatidae</taxon>
        <taxon>Trichogramma</taxon>
    </lineage>
</organism>
<comment type="caution">
    <text evidence="2">The sequence shown here is derived from an EMBL/GenBank/DDBJ whole genome shotgun (WGS) entry which is preliminary data.</text>
</comment>
<accession>A0ABD2XRN2</accession>
<sequence>MDLASIRDELSRRECNAIGPERMVQDRLLRARLRCDPQYVNLVPWFETDEASGTAASAMLPMPSEQTTRDAGKQVQFEDASSDDEVAVHTVVQAEVHAQNDLPSQPPTLAVTKPNHGRVASNAISPISAARVENNLMDPVRQPHLVIDKEVMKMLRTNDYQYIVAERVREQRTELPPTRLATDTRNKEMIKSVPSKFDSPQNFSPNRVKPSRSWYPSMPTEEELNRIEQAGSPVESQAEGDHNDEPTVWHTPHLEPPTENQPLADKRCRNDIDSLYNAEYENFRAGNNVSAGKPKVVPTPKPRSREYNTPRAPNDAAVSFAAKPTFTAGPNRVPLASSRNNHYNANRLLDYSSDEGETRCRARRPEGESRTNRYKEYENRDPMFNPRRVPNEPLLSSRRVSSERDSTMNKSQAVKLLKTGGLKFSGKTNKKMPKTFWIN</sequence>
<proteinExistence type="predicted"/>
<dbReference type="EMBL" id="JBJJXI010000007">
    <property type="protein sequence ID" value="KAL3407426.1"/>
    <property type="molecule type" value="Genomic_DNA"/>
</dbReference>
<evidence type="ECO:0000256" key="1">
    <source>
        <dbReference type="SAM" id="MobiDB-lite"/>
    </source>
</evidence>